<protein>
    <submittedName>
        <fullName evidence="1">Uncharacterized protein</fullName>
    </submittedName>
</protein>
<name>A0A923L482_9BACI</name>
<accession>A0A923L482</accession>
<gene>
    <name evidence="1" type="ORF">H8S33_04805</name>
</gene>
<evidence type="ECO:0000313" key="1">
    <source>
        <dbReference type="EMBL" id="MBC5636146.1"/>
    </source>
</evidence>
<dbReference type="AlphaFoldDB" id="A0A923L482"/>
<dbReference type="RefSeq" id="WP_186868865.1">
    <property type="nucleotide sequence ID" value="NZ_JACOOL010000003.1"/>
</dbReference>
<dbReference type="Proteomes" id="UP000637359">
    <property type="component" value="Unassembled WGS sequence"/>
</dbReference>
<comment type="caution">
    <text evidence="1">The sequence shown here is derived from an EMBL/GenBank/DDBJ whole genome shotgun (WGS) entry which is preliminary data.</text>
</comment>
<sequence length="110" mass="12870">MTINIAMVDVTVSKPDHDFNEREQKIIEVLLLNLAAHGNSYATKENMAFTPNEKKKDTLFSFQFAWQQSIPKEQYDELVSSIQRKYETAFNMCDIENVEIQFLENAYLKK</sequence>
<organism evidence="1 2">
    <name type="scientific">Ornithinibacillus hominis</name>
    <dbReference type="NCBI Taxonomy" id="2763055"/>
    <lineage>
        <taxon>Bacteria</taxon>
        <taxon>Bacillati</taxon>
        <taxon>Bacillota</taxon>
        <taxon>Bacilli</taxon>
        <taxon>Bacillales</taxon>
        <taxon>Bacillaceae</taxon>
        <taxon>Ornithinibacillus</taxon>
    </lineage>
</organism>
<proteinExistence type="predicted"/>
<keyword evidence="2" id="KW-1185">Reference proteome</keyword>
<reference evidence="1" key="1">
    <citation type="submission" date="2020-08" db="EMBL/GenBank/DDBJ databases">
        <title>Genome public.</title>
        <authorList>
            <person name="Liu C."/>
            <person name="Sun Q."/>
        </authorList>
    </citation>
    <scope>NUCLEOTIDE SEQUENCE</scope>
    <source>
        <strain evidence="1">BX22</strain>
    </source>
</reference>
<dbReference type="EMBL" id="JACOOL010000003">
    <property type="protein sequence ID" value="MBC5636146.1"/>
    <property type="molecule type" value="Genomic_DNA"/>
</dbReference>
<evidence type="ECO:0000313" key="2">
    <source>
        <dbReference type="Proteomes" id="UP000637359"/>
    </source>
</evidence>